<dbReference type="Proteomes" id="UP001596113">
    <property type="component" value="Unassembled WGS sequence"/>
</dbReference>
<feature type="domain" description="Electron transfer flavoprotein alpha/beta-subunit N-terminal" evidence="5">
    <location>
        <begin position="23"/>
        <end position="219"/>
    </location>
</feature>
<feature type="region of interest" description="Disordered" evidence="4">
    <location>
        <begin position="274"/>
        <end position="305"/>
    </location>
</feature>
<organism evidence="6 7">
    <name type="scientific">Cohnella soli</name>
    <dbReference type="NCBI Taxonomy" id="425005"/>
    <lineage>
        <taxon>Bacteria</taxon>
        <taxon>Bacillati</taxon>
        <taxon>Bacillota</taxon>
        <taxon>Bacilli</taxon>
        <taxon>Bacillales</taxon>
        <taxon>Paenibacillaceae</taxon>
        <taxon>Cohnella</taxon>
    </lineage>
</organism>
<evidence type="ECO:0000256" key="3">
    <source>
        <dbReference type="ARBA" id="ARBA00049933"/>
    </source>
</evidence>
<comment type="caution">
    <text evidence="6">The sequence shown here is derived from an EMBL/GenBank/DDBJ whole genome shotgun (WGS) entry which is preliminary data.</text>
</comment>
<dbReference type="SUPFAM" id="SSF52402">
    <property type="entry name" value="Adenine nucleotide alpha hydrolases-like"/>
    <property type="match status" value="1"/>
</dbReference>
<dbReference type="InterPro" id="IPR000049">
    <property type="entry name" value="ET-Flavoprotein_bsu_CS"/>
</dbReference>
<accession>A0ABW0I131</accession>
<dbReference type="PANTHER" id="PTHR21294">
    <property type="entry name" value="ELECTRON TRANSFER FLAVOPROTEIN BETA-SUBUNIT"/>
    <property type="match status" value="1"/>
</dbReference>
<dbReference type="RefSeq" id="WP_378139707.1">
    <property type="nucleotide sequence ID" value="NZ_JBHSMI010000067.1"/>
</dbReference>
<reference evidence="7" key="1">
    <citation type="journal article" date="2019" name="Int. J. Syst. Evol. Microbiol.">
        <title>The Global Catalogue of Microorganisms (GCM) 10K type strain sequencing project: providing services to taxonomists for standard genome sequencing and annotation.</title>
        <authorList>
            <consortium name="The Broad Institute Genomics Platform"/>
            <consortium name="The Broad Institute Genome Sequencing Center for Infectious Disease"/>
            <person name="Wu L."/>
            <person name="Ma J."/>
        </authorList>
    </citation>
    <scope>NUCLEOTIDE SEQUENCE [LARGE SCALE GENOMIC DNA]</scope>
    <source>
        <strain evidence="7">CGMCC 1.18575</strain>
    </source>
</reference>
<dbReference type="EMBL" id="JBHSMI010000067">
    <property type="protein sequence ID" value="MFC5407230.1"/>
    <property type="molecule type" value="Genomic_DNA"/>
</dbReference>
<dbReference type="InterPro" id="IPR014729">
    <property type="entry name" value="Rossmann-like_a/b/a_fold"/>
</dbReference>
<proteinExistence type="inferred from homology"/>
<evidence type="ECO:0000259" key="5">
    <source>
        <dbReference type="SMART" id="SM00893"/>
    </source>
</evidence>
<dbReference type="InterPro" id="IPR033948">
    <property type="entry name" value="ETF_beta_N"/>
</dbReference>
<dbReference type="PANTHER" id="PTHR21294:SF17">
    <property type="entry name" value="PROTEIN FIXA"/>
    <property type="match status" value="1"/>
</dbReference>
<evidence type="ECO:0000313" key="7">
    <source>
        <dbReference type="Proteomes" id="UP001596113"/>
    </source>
</evidence>
<feature type="compositionally biased region" description="Low complexity" evidence="4">
    <location>
        <begin position="283"/>
        <end position="298"/>
    </location>
</feature>
<dbReference type="InterPro" id="IPR012255">
    <property type="entry name" value="ETF_b"/>
</dbReference>
<dbReference type="Gene3D" id="3.40.50.620">
    <property type="entry name" value="HUPs"/>
    <property type="match status" value="1"/>
</dbReference>
<dbReference type="InterPro" id="IPR014730">
    <property type="entry name" value="ETF_a/b_N"/>
</dbReference>
<comment type="cofactor">
    <cofactor evidence="3">
        <name>AMP</name>
        <dbReference type="ChEBI" id="CHEBI:456215"/>
    </cofactor>
</comment>
<dbReference type="PROSITE" id="PS01065">
    <property type="entry name" value="ETF_BETA"/>
    <property type="match status" value="1"/>
</dbReference>
<keyword evidence="7" id="KW-1185">Reference proteome</keyword>
<dbReference type="CDD" id="cd01714">
    <property type="entry name" value="ETF_beta"/>
    <property type="match status" value="1"/>
</dbReference>
<protein>
    <recommendedName>
        <fullName evidence="2">Electron transfer flavoprotein small subunit</fullName>
    </recommendedName>
</protein>
<dbReference type="Pfam" id="PF01012">
    <property type="entry name" value="ETF"/>
    <property type="match status" value="1"/>
</dbReference>
<evidence type="ECO:0000256" key="1">
    <source>
        <dbReference type="ARBA" id="ARBA00007557"/>
    </source>
</evidence>
<dbReference type="SMART" id="SM00893">
    <property type="entry name" value="ETF"/>
    <property type="match status" value="1"/>
</dbReference>
<evidence type="ECO:0000256" key="2">
    <source>
        <dbReference type="ARBA" id="ARBA00042002"/>
    </source>
</evidence>
<comment type="similarity">
    <text evidence="1">Belongs to the ETF beta-subunit/FixA family.</text>
</comment>
<gene>
    <name evidence="6" type="ORF">ACFPOF_31260</name>
</gene>
<evidence type="ECO:0000313" key="6">
    <source>
        <dbReference type="EMBL" id="MFC5407230.1"/>
    </source>
</evidence>
<dbReference type="PIRSF" id="PIRSF000090">
    <property type="entry name" value="Beta-ETF"/>
    <property type="match status" value="1"/>
</dbReference>
<sequence>MLHIVACIKQVPDTKIIKMNPKTNTMDRSSAPAILNPYDSHAVEEAVRLRARYGGVVSVLTMGPPPAVKAIRKCIEIGADEGYMITDRAFAGADTLATSYALTMALRKMASDRPIDLIICGKMTIDGDTGQVGPGIARRLDMPPLTSVNKVVEINREQGYAIVHRKLEDGYEVIRSTLPCLLSVEKEINEVPYSSLPNVLRAARYEPRIWSVADLGEIDKTQLGLKGSPTIVSSVWAPQKPQGGQLFEGEPDDQVRQLLEVVLARKELFAVGAAAGAPRVSGATNASTSDGSNTGTDSRAGGDRR</sequence>
<evidence type="ECO:0000256" key="4">
    <source>
        <dbReference type="SAM" id="MobiDB-lite"/>
    </source>
</evidence>
<name>A0ABW0I131_9BACL</name>